<dbReference type="Proteomes" id="UP000807504">
    <property type="component" value="Unassembled WGS sequence"/>
</dbReference>
<reference evidence="1" key="2">
    <citation type="submission" date="2020-06" db="EMBL/GenBank/DDBJ databases">
        <authorList>
            <person name="Sheffer M."/>
        </authorList>
    </citation>
    <scope>NUCLEOTIDE SEQUENCE</scope>
</reference>
<dbReference type="EMBL" id="JABXBU010001863">
    <property type="protein sequence ID" value="KAF8782017.1"/>
    <property type="molecule type" value="Genomic_DNA"/>
</dbReference>
<proteinExistence type="predicted"/>
<name>A0A8T0EWQ6_ARGBR</name>
<protein>
    <submittedName>
        <fullName evidence="1">Uncharacterized protein</fullName>
    </submittedName>
</protein>
<organism evidence="1 2">
    <name type="scientific">Argiope bruennichi</name>
    <name type="common">Wasp spider</name>
    <name type="synonym">Aranea bruennichi</name>
    <dbReference type="NCBI Taxonomy" id="94029"/>
    <lineage>
        <taxon>Eukaryota</taxon>
        <taxon>Metazoa</taxon>
        <taxon>Ecdysozoa</taxon>
        <taxon>Arthropoda</taxon>
        <taxon>Chelicerata</taxon>
        <taxon>Arachnida</taxon>
        <taxon>Araneae</taxon>
        <taxon>Araneomorphae</taxon>
        <taxon>Entelegynae</taxon>
        <taxon>Araneoidea</taxon>
        <taxon>Araneidae</taxon>
        <taxon>Argiope</taxon>
    </lineage>
</organism>
<accession>A0A8T0EWQ6</accession>
<keyword evidence="2" id="KW-1185">Reference proteome</keyword>
<sequence length="72" mass="7635">MVGVISKCAEPIWMSGKVEGCGMGPALPSLGLLVVGIVELSHRVKEKNRNDVMVHHSICMVGVNSNVRPPIG</sequence>
<evidence type="ECO:0000313" key="2">
    <source>
        <dbReference type="Proteomes" id="UP000807504"/>
    </source>
</evidence>
<reference evidence="1" key="1">
    <citation type="journal article" date="2020" name="bioRxiv">
        <title>Chromosome-level reference genome of the European wasp spider Argiope bruennichi: a resource for studies on range expansion and evolutionary adaptation.</title>
        <authorList>
            <person name="Sheffer M.M."/>
            <person name="Hoppe A."/>
            <person name="Krehenwinkel H."/>
            <person name="Uhl G."/>
            <person name="Kuss A.W."/>
            <person name="Jensen L."/>
            <person name="Jensen C."/>
            <person name="Gillespie R.G."/>
            <person name="Hoff K.J."/>
            <person name="Prost S."/>
        </authorList>
    </citation>
    <scope>NUCLEOTIDE SEQUENCE</scope>
</reference>
<evidence type="ECO:0000313" key="1">
    <source>
        <dbReference type="EMBL" id="KAF8782017.1"/>
    </source>
</evidence>
<gene>
    <name evidence="1" type="ORF">HNY73_012352</name>
</gene>
<comment type="caution">
    <text evidence="1">The sequence shown here is derived from an EMBL/GenBank/DDBJ whole genome shotgun (WGS) entry which is preliminary data.</text>
</comment>
<dbReference type="AlphaFoldDB" id="A0A8T0EWQ6"/>